<dbReference type="GO" id="GO:0008233">
    <property type="term" value="F:peptidase activity"/>
    <property type="evidence" value="ECO:0007669"/>
    <property type="project" value="UniProtKB-KW"/>
</dbReference>
<proteinExistence type="inferred from homology"/>
<dbReference type="Gene3D" id="1.10.8.60">
    <property type="match status" value="2"/>
</dbReference>
<comment type="similarity">
    <text evidence="1">Belongs to the ClpA/ClpB family. ClpC subfamily.</text>
</comment>
<dbReference type="InterPro" id="IPR003959">
    <property type="entry name" value="ATPase_AAA_core"/>
</dbReference>
<dbReference type="Pfam" id="PF07724">
    <property type="entry name" value="AAA_2"/>
    <property type="match status" value="1"/>
</dbReference>
<feature type="domain" description="Clp R" evidence="12">
    <location>
        <begin position="3"/>
        <end position="144"/>
    </location>
</feature>
<dbReference type="InterPro" id="IPR004176">
    <property type="entry name" value="Clp_R_N"/>
</dbReference>
<dbReference type="InterPro" id="IPR019489">
    <property type="entry name" value="Clp_ATPase_C"/>
</dbReference>
<dbReference type="OrthoDB" id="9803641at2"/>
<dbReference type="GO" id="GO:0006508">
    <property type="term" value="P:proteolysis"/>
    <property type="evidence" value="ECO:0007669"/>
    <property type="project" value="UniProtKB-KW"/>
</dbReference>
<keyword evidence="3 8" id="KW-0677">Repeat</keyword>
<dbReference type="Pfam" id="PF17871">
    <property type="entry name" value="AAA_lid_9"/>
    <property type="match status" value="1"/>
</dbReference>
<dbReference type="PROSITE" id="PS00870">
    <property type="entry name" value="CLPAB_1"/>
    <property type="match status" value="1"/>
</dbReference>
<dbReference type="InterPro" id="IPR036628">
    <property type="entry name" value="Clp_N_dom_sf"/>
</dbReference>
<evidence type="ECO:0000256" key="4">
    <source>
        <dbReference type="ARBA" id="ARBA00022741"/>
    </source>
</evidence>
<dbReference type="SUPFAM" id="SSF81923">
    <property type="entry name" value="Double Clp-N motif"/>
    <property type="match status" value="1"/>
</dbReference>
<keyword evidence="4 9" id="KW-0547">Nucleotide-binding</keyword>
<dbReference type="PROSITE" id="PS51903">
    <property type="entry name" value="CLP_R"/>
    <property type="match status" value="1"/>
</dbReference>
<dbReference type="PROSITE" id="PS50151">
    <property type="entry name" value="UVR"/>
    <property type="match status" value="1"/>
</dbReference>
<dbReference type="Gene3D" id="4.10.860.10">
    <property type="entry name" value="UVR domain"/>
    <property type="match status" value="1"/>
</dbReference>
<evidence type="ECO:0000256" key="1">
    <source>
        <dbReference type="ARBA" id="ARBA00006548"/>
    </source>
</evidence>
<feature type="coiled-coil region" evidence="10">
    <location>
        <begin position="413"/>
        <end position="463"/>
    </location>
</feature>
<dbReference type="SMART" id="SM00382">
    <property type="entry name" value="AAA"/>
    <property type="match status" value="2"/>
</dbReference>
<protein>
    <recommendedName>
        <fullName evidence="2">ATP-dependent Clp protease ATP-binding subunit ClpC</fullName>
    </recommendedName>
</protein>
<gene>
    <name evidence="13" type="ORF">AAT16_13435</name>
    <name evidence="14" type="ORF">SAMN05216235_0947</name>
</gene>
<evidence type="ECO:0000256" key="8">
    <source>
        <dbReference type="PROSITE-ProRule" id="PRU01251"/>
    </source>
</evidence>
<dbReference type="PRINTS" id="PR00300">
    <property type="entry name" value="CLPPROTEASEA"/>
</dbReference>
<dbReference type="InterPro" id="IPR050130">
    <property type="entry name" value="ClpA_ClpB"/>
</dbReference>
<evidence type="ECO:0000256" key="3">
    <source>
        <dbReference type="ARBA" id="ARBA00022737"/>
    </source>
</evidence>
<evidence type="ECO:0000256" key="10">
    <source>
        <dbReference type="SAM" id="Coils"/>
    </source>
</evidence>
<dbReference type="AlphaFoldDB" id="A0A0F7HM01"/>
<dbReference type="Proteomes" id="UP000034029">
    <property type="component" value="Chromosome"/>
</dbReference>
<dbReference type="Proteomes" id="UP000183090">
    <property type="component" value="Unassembled WGS sequence"/>
</dbReference>
<keyword evidence="14" id="KW-0645">Protease</keyword>
<reference evidence="14 16" key="3">
    <citation type="submission" date="2016-10" db="EMBL/GenBank/DDBJ databases">
        <authorList>
            <person name="Varghese N."/>
            <person name="Submissions S."/>
        </authorList>
    </citation>
    <scope>NUCLEOTIDE SEQUENCE [LARGE SCALE GENOMIC DNA]</scope>
    <source>
        <strain evidence="14 16">CGMCC 1.6501</strain>
    </source>
</reference>
<dbReference type="GO" id="GO:0005524">
    <property type="term" value="F:ATP binding"/>
    <property type="evidence" value="ECO:0007669"/>
    <property type="project" value="UniProtKB-KW"/>
</dbReference>
<keyword evidence="5 9" id="KW-0067">ATP-binding</keyword>
<dbReference type="InterPro" id="IPR018368">
    <property type="entry name" value="ClpA/B_CS1"/>
</dbReference>
<dbReference type="RefSeq" id="WP_046791279.1">
    <property type="nucleotide sequence ID" value="NZ_CP011366.1"/>
</dbReference>
<evidence type="ECO:0000256" key="5">
    <source>
        <dbReference type="ARBA" id="ARBA00022840"/>
    </source>
</evidence>
<dbReference type="SMART" id="SM01086">
    <property type="entry name" value="ClpB_D2-small"/>
    <property type="match status" value="1"/>
</dbReference>
<dbReference type="InterPro" id="IPR027417">
    <property type="entry name" value="P-loop_NTPase"/>
</dbReference>
<dbReference type="InterPro" id="IPR003593">
    <property type="entry name" value="AAA+_ATPase"/>
</dbReference>
<accession>A0A0F7HM01</accession>
<dbReference type="Pfam" id="PF02861">
    <property type="entry name" value="Clp_N"/>
    <property type="match status" value="1"/>
</dbReference>
<dbReference type="KEGG" id="shv:AAT16_13435"/>
<evidence type="ECO:0000256" key="9">
    <source>
        <dbReference type="RuleBase" id="RU004432"/>
    </source>
</evidence>
<feature type="domain" description="UVR" evidence="11">
    <location>
        <begin position="417"/>
        <end position="452"/>
    </location>
</feature>
<dbReference type="InterPro" id="IPR001270">
    <property type="entry name" value="ClpA/B"/>
</dbReference>
<keyword evidence="6" id="KW-0346">Stress response</keyword>
<keyword evidence="14" id="KW-0378">Hydrolase</keyword>
<dbReference type="Gene3D" id="3.40.50.300">
    <property type="entry name" value="P-loop containing nucleotide triphosphate hydrolases"/>
    <property type="match status" value="2"/>
</dbReference>
<dbReference type="FunFam" id="3.40.50.300:FF:000010">
    <property type="entry name" value="Chaperone clpB 1, putative"/>
    <property type="match status" value="1"/>
</dbReference>
<sequence length="813" mass="91427">MLFGRLTERAQKVLAYAQEEAISLKHSNIGTEHLLLGLVKENEGIAAKVLESFNITEDKVKEEVFNLINEGSESSSSIHYTPRAKKVIELSMDEARKLHHNFVGTEHLLLGLIRESEGVAARVLSNLDLNITKARAAVIKMLGNPDSLQQKDNMKKDHNTPTLDSLARDLTQIARDDMLDPVIGRSSEITRVIEVLSRRTKNNPVLIGEPGVGKTAIAEGLAQQIVKNEVPETLKDKRVMSLDMGTVVAGTKYRGEFEERMKKVMEEIHKAGNVVLFIDELHTLIGAGGAEGAIDASNILKPALARGEMQCIGATTLEEYRKHIEKDAALERRFQPVQVDEPNVEDAMLILKGLRDRYEAHHRITITDEAVEAAVTMSDRYVQDRFLPDKAIDLIDEASSKVRLRSYTSPPDLKDLENKLEEIKKEKNAAVQSQEFEAAANFRDQQTKLEKELEDRENNWKKEQGQSSQSVTRSDIELVISSITGIPLSKIAEEESEKLLNLESLLHNRVIGQKDAIGSISKAVRRARAGLKNPKRPIGSFIFLGPTGVGKTELARALSEAMFGEEDAMIRVDMSEYMEKHSVSRLVGSPPGYVGYDDGGQLTEKVRRKPYSLILFDEIEKAHPDVFNMLLQVLDDGRLTDSNGRTVDFRNTIIVMTSNIGAQELKDQKFAGFGTTENVRDYDTVRNTMMKELKNTFRPEFINRVDDIIVFHSLEKEHLKEIVSLMIDQLKTRLGEQEIHLEVTEAAKEKIADDGYDPEYGARPLARSIQRHIEDRLSESLLSGEQLEERVVTIDYKDDEFAIRTEEKEAIEK</sequence>
<dbReference type="PROSITE" id="PS00871">
    <property type="entry name" value="CLPAB_2"/>
    <property type="match status" value="1"/>
</dbReference>
<dbReference type="InterPro" id="IPR028299">
    <property type="entry name" value="ClpA/B_CS2"/>
</dbReference>
<dbReference type="EMBL" id="FOTB01000002">
    <property type="protein sequence ID" value="SFK65809.1"/>
    <property type="molecule type" value="Genomic_DNA"/>
</dbReference>
<dbReference type="GO" id="GO:0005737">
    <property type="term" value="C:cytoplasm"/>
    <property type="evidence" value="ECO:0007669"/>
    <property type="project" value="TreeGrafter"/>
</dbReference>
<dbReference type="Pfam" id="PF10431">
    <property type="entry name" value="ClpB_D2-small"/>
    <property type="match status" value="1"/>
</dbReference>
<dbReference type="FunFam" id="1.10.8.60:FF:000017">
    <property type="entry name" value="ATP-dependent chaperone ClpB"/>
    <property type="match status" value="1"/>
</dbReference>
<dbReference type="GO" id="GO:0034605">
    <property type="term" value="P:cellular response to heat"/>
    <property type="evidence" value="ECO:0007669"/>
    <property type="project" value="TreeGrafter"/>
</dbReference>
<evidence type="ECO:0000313" key="13">
    <source>
        <dbReference type="EMBL" id="AKG75102.1"/>
    </source>
</evidence>
<dbReference type="Gene3D" id="1.10.1780.10">
    <property type="entry name" value="Clp, N-terminal domain"/>
    <property type="match status" value="1"/>
</dbReference>
<dbReference type="EMBL" id="CP011366">
    <property type="protein sequence ID" value="AKG75102.1"/>
    <property type="molecule type" value="Genomic_DNA"/>
</dbReference>
<evidence type="ECO:0000256" key="6">
    <source>
        <dbReference type="ARBA" id="ARBA00023016"/>
    </source>
</evidence>
<reference evidence="13 15" key="1">
    <citation type="journal article" date="2015" name="Int. J. Syst. Evol. Microbiol.">
        <title>Complete genome sequence of Salinicoccus halodurans H3B36, isolated from the Qaidam Basin in China.</title>
        <authorList>
            <person name="Jiang K."/>
            <person name="Xue Y."/>
            <person name="Ma Y."/>
        </authorList>
    </citation>
    <scope>NUCLEOTIDE SEQUENCE [LARGE SCALE GENOMIC DNA]</scope>
    <source>
        <strain evidence="13 15">H3B36</strain>
    </source>
</reference>
<dbReference type="FunFam" id="3.40.50.300:FF:000025">
    <property type="entry name" value="ATP-dependent Clp protease subunit"/>
    <property type="match status" value="1"/>
</dbReference>
<reference evidence="15" key="2">
    <citation type="submission" date="2015-04" db="EMBL/GenBank/DDBJ databases">
        <title>Complete genome sequence of Salinicoccus halodurans strain H3B36, isolated from the Qaidam basin of China.</title>
        <authorList>
            <person name="Ma Y."/>
            <person name="Jiang K."/>
            <person name="Xue Y."/>
        </authorList>
    </citation>
    <scope>NUCLEOTIDE SEQUENCE [LARGE SCALE GENOMIC DNA]</scope>
    <source>
        <strain evidence="15">H3B36</strain>
    </source>
</reference>
<keyword evidence="10" id="KW-0175">Coiled coil</keyword>
<evidence type="ECO:0000313" key="15">
    <source>
        <dbReference type="Proteomes" id="UP000034029"/>
    </source>
</evidence>
<evidence type="ECO:0000259" key="12">
    <source>
        <dbReference type="PROSITE" id="PS51903"/>
    </source>
</evidence>
<dbReference type="GO" id="GO:0016887">
    <property type="term" value="F:ATP hydrolysis activity"/>
    <property type="evidence" value="ECO:0007669"/>
    <property type="project" value="InterPro"/>
</dbReference>
<name>A0A0F7HM01_9STAP</name>
<dbReference type="CDD" id="cd00009">
    <property type="entry name" value="AAA"/>
    <property type="match status" value="1"/>
</dbReference>
<dbReference type="InterPro" id="IPR041546">
    <property type="entry name" value="ClpA/ClpB_AAA_lid"/>
</dbReference>
<keyword evidence="7 9" id="KW-0143">Chaperone</keyword>
<organism evidence="14 16">
    <name type="scientific">Salinicoccus halodurans</name>
    <dbReference type="NCBI Taxonomy" id="407035"/>
    <lineage>
        <taxon>Bacteria</taxon>
        <taxon>Bacillati</taxon>
        <taxon>Bacillota</taxon>
        <taxon>Bacilli</taxon>
        <taxon>Bacillales</taxon>
        <taxon>Staphylococcaceae</taxon>
        <taxon>Salinicoccus</taxon>
    </lineage>
</organism>
<evidence type="ECO:0000259" key="11">
    <source>
        <dbReference type="PROSITE" id="PS50151"/>
    </source>
</evidence>
<dbReference type="CDD" id="cd19499">
    <property type="entry name" value="RecA-like_ClpB_Hsp104-like"/>
    <property type="match status" value="1"/>
</dbReference>
<evidence type="ECO:0000313" key="14">
    <source>
        <dbReference type="EMBL" id="SFK65809.1"/>
    </source>
</evidence>
<keyword evidence="15" id="KW-1185">Reference proteome</keyword>
<dbReference type="InterPro" id="IPR001943">
    <property type="entry name" value="UVR_dom"/>
</dbReference>
<evidence type="ECO:0000313" key="16">
    <source>
        <dbReference type="Proteomes" id="UP000183090"/>
    </source>
</evidence>
<dbReference type="Pfam" id="PF00004">
    <property type="entry name" value="AAA"/>
    <property type="match status" value="1"/>
</dbReference>
<evidence type="ECO:0000256" key="2">
    <source>
        <dbReference type="ARBA" id="ARBA00014762"/>
    </source>
</evidence>
<dbReference type="SUPFAM" id="SSF52540">
    <property type="entry name" value="P-loop containing nucleoside triphosphate hydrolases"/>
    <property type="match status" value="2"/>
</dbReference>
<evidence type="ECO:0000256" key="7">
    <source>
        <dbReference type="ARBA" id="ARBA00023186"/>
    </source>
</evidence>
<dbReference type="PANTHER" id="PTHR11638">
    <property type="entry name" value="ATP-DEPENDENT CLP PROTEASE"/>
    <property type="match status" value="1"/>
</dbReference>
<dbReference type="PANTHER" id="PTHR11638:SF18">
    <property type="entry name" value="HEAT SHOCK PROTEIN 104"/>
    <property type="match status" value="1"/>
</dbReference>